<dbReference type="InterPro" id="IPR036388">
    <property type="entry name" value="WH-like_DNA-bd_sf"/>
</dbReference>
<dbReference type="Gene3D" id="1.10.10.10">
    <property type="entry name" value="Winged helix-like DNA-binding domain superfamily/Winged helix DNA-binding domain"/>
    <property type="match status" value="1"/>
</dbReference>
<organism evidence="2 3">
    <name type="scientific">Halorarum salinum</name>
    <dbReference type="NCBI Taxonomy" id="2743089"/>
    <lineage>
        <taxon>Archaea</taxon>
        <taxon>Methanobacteriati</taxon>
        <taxon>Methanobacteriota</taxon>
        <taxon>Stenosarchaea group</taxon>
        <taxon>Halobacteria</taxon>
        <taxon>Halobacteriales</taxon>
        <taxon>Haloferacaceae</taxon>
        <taxon>Halorarum</taxon>
    </lineage>
</organism>
<dbReference type="SUPFAM" id="SSF46785">
    <property type="entry name" value="Winged helix' DNA-binding domain"/>
    <property type="match status" value="1"/>
</dbReference>
<proteinExistence type="predicted"/>
<name>A0A7D5Q8V5_9EURY</name>
<dbReference type="Pfam" id="PF12840">
    <property type="entry name" value="HTH_20"/>
    <property type="match status" value="1"/>
</dbReference>
<dbReference type="KEGG" id="halu:HUG12_01530"/>
<dbReference type="RefSeq" id="WP_179267084.1">
    <property type="nucleotide sequence ID" value="NZ_CP058579.1"/>
</dbReference>
<dbReference type="OrthoDB" id="337698at2157"/>
<feature type="compositionally biased region" description="Basic and acidic residues" evidence="1">
    <location>
        <begin position="1"/>
        <end position="15"/>
    </location>
</feature>
<dbReference type="GeneID" id="56036099"/>
<keyword evidence="3" id="KW-1185">Reference proteome</keyword>
<reference evidence="2 3" key="1">
    <citation type="submission" date="2020-06" db="EMBL/GenBank/DDBJ databases">
        <title>NJ-3-1, isolated from saline soil.</title>
        <authorList>
            <person name="Cui H.L."/>
            <person name="Shi X."/>
        </authorList>
    </citation>
    <scope>NUCLEOTIDE SEQUENCE [LARGE SCALE GENOMIC DNA]</scope>
    <source>
        <strain evidence="2 3">NJ-3-1</strain>
    </source>
</reference>
<accession>A0A7D5Q8V5</accession>
<evidence type="ECO:0000313" key="2">
    <source>
        <dbReference type="EMBL" id="QLG60498.1"/>
    </source>
</evidence>
<gene>
    <name evidence="2" type="ORF">HUG12_01530</name>
</gene>
<dbReference type="EMBL" id="CP058579">
    <property type="protein sequence ID" value="QLG60498.1"/>
    <property type="molecule type" value="Genomic_DNA"/>
</dbReference>
<dbReference type="InterPro" id="IPR036390">
    <property type="entry name" value="WH_DNA-bd_sf"/>
</dbReference>
<dbReference type="AlphaFoldDB" id="A0A7D5Q8V5"/>
<evidence type="ECO:0000313" key="3">
    <source>
        <dbReference type="Proteomes" id="UP000509626"/>
    </source>
</evidence>
<feature type="region of interest" description="Disordered" evidence="1">
    <location>
        <begin position="1"/>
        <end position="20"/>
    </location>
</feature>
<dbReference type="Proteomes" id="UP000509626">
    <property type="component" value="Chromosome"/>
</dbReference>
<evidence type="ECO:0000256" key="1">
    <source>
        <dbReference type="SAM" id="MobiDB-lite"/>
    </source>
</evidence>
<sequence length="81" mass="9252">MSDDDRDRTDTERYTEQVSPDDALEVFSDHEPRTASEIADALDVSRRTALNKLSELVERGDLRRKKVGGRAVVFWKPTSDE</sequence>
<protein>
    <submittedName>
        <fullName evidence="2">Helix-turn-helix transcriptional regulator</fullName>
    </submittedName>
</protein>